<evidence type="ECO:0008006" key="5">
    <source>
        <dbReference type="Google" id="ProtNLM"/>
    </source>
</evidence>
<name>A0AAQ3L5R7_9BACT</name>
<keyword evidence="2" id="KW-0732">Signal</keyword>
<dbReference type="AlphaFoldDB" id="A0AAQ3L5R7"/>
<keyword evidence="1" id="KW-0472">Membrane</keyword>
<sequence>MKPHFISLSLLAMVHFASITSGQTTFLIDFGAFDRQTTPADDPINTWSNFTTGLTNLNLVDTTGSNSDGYALELTTTFTSRNLVGPAATTIGDLSISTATSDSLYTTGTGQVATLILSGLNSDTLYNFSFFGSRDTTSTRLTTYRVSGSTTESQELQTSGVDLGGSGINMNNSSTSNIGNIAPDGSMNITIDIFIADSSSSYGYLNALQITTSPIPEPTTSGIIMGMSAILAIFYIKRKTRKQIPMS</sequence>
<dbReference type="RefSeq" id="WP_317831720.1">
    <property type="nucleotide sequence ID" value="NZ_CP136920.1"/>
</dbReference>
<evidence type="ECO:0000256" key="2">
    <source>
        <dbReference type="SAM" id="SignalP"/>
    </source>
</evidence>
<dbReference type="KEGG" id="puo:RZN69_13965"/>
<proteinExistence type="predicted"/>
<feature type="chain" id="PRO_5043004342" description="PEP-CTERM protein-sorting domain-containing protein" evidence="2">
    <location>
        <begin position="18"/>
        <end position="247"/>
    </location>
</feature>
<feature type="transmembrane region" description="Helical" evidence="1">
    <location>
        <begin position="219"/>
        <end position="236"/>
    </location>
</feature>
<dbReference type="Proteomes" id="UP001304300">
    <property type="component" value="Chromosome"/>
</dbReference>
<dbReference type="EMBL" id="CP136920">
    <property type="protein sequence ID" value="WOO39725.1"/>
    <property type="molecule type" value="Genomic_DNA"/>
</dbReference>
<gene>
    <name evidence="3" type="ORF">RZN69_13965</name>
</gene>
<reference evidence="3 4" key="1">
    <citation type="submission" date="2023-10" db="EMBL/GenBank/DDBJ databases">
        <title>Rubellicoccus peritrichatus gen. nov., sp. nov., isolated from an algae of coral reef tank.</title>
        <authorList>
            <person name="Luo J."/>
        </authorList>
    </citation>
    <scope>NUCLEOTIDE SEQUENCE [LARGE SCALE GENOMIC DNA]</scope>
    <source>
        <strain evidence="3 4">CR14</strain>
    </source>
</reference>
<keyword evidence="4" id="KW-1185">Reference proteome</keyword>
<feature type="signal peptide" evidence="2">
    <location>
        <begin position="1"/>
        <end position="17"/>
    </location>
</feature>
<evidence type="ECO:0000256" key="1">
    <source>
        <dbReference type="SAM" id="Phobius"/>
    </source>
</evidence>
<evidence type="ECO:0000313" key="3">
    <source>
        <dbReference type="EMBL" id="WOO39725.1"/>
    </source>
</evidence>
<organism evidence="3 4">
    <name type="scientific">Rubellicoccus peritrichatus</name>
    <dbReference type="NCBI Taxonomy" id="3080537"/>
    <lineage>
        <taxon>Bacteria</taxon>
        <taxon>Pseudomonadati</taxon>
        <taxon>Verrucomicrobiota</taxon>
        <taxon>Opitutia</taxon>
        <taxon>Puniceicoccales</taxon>
        <taxon>Cerasicoccaceae</taxon>
        <taxon>Rubellicoccus</taxon>
    </lineage>
</organism>
<keyword evidence="1" id="KW-0812">Transmembrane</keyword>
<keyword evidence="1" id="KW-1133">Transmembrane helix</keyword>
<evidence type="ECO:0000313" key="4">
    <source>
        <dbReference type="Proteomes" id="UP001304300"/>
    </source>
</evidence>
<accession>A0AAQ3L5R7</accession>
<protein>
    <recommendedName>
        <fullName evidence="5">PEP-CTERM protein-sorting domain-containing protein</fullName>
    </recommendedName>
</protein>